<evidence type="ECO:0000313" key="4">
    <source>
        <dbReference type="Proteomes" id="UP000061660"/>
    </source>
</evidence>
<dbReference type="GO" id="GO:0018169">
    <property type="term" value="F:ribosomal S6-glutamic acid ligase activity"/>
    <property type="evidence" value="ECO:0007669"/>
    <property type="project" value="TreeGrafter"/>
</dbReference>
<dbReference type="Pfam" id="PF14398">
    <property type="entry name" value="ATPgrasp_YheCD"/>
    <property type="match status" value="1"/>
</dbReference>
<dbReference type="Gene3D" id="3.30.470.20">
    <property type="entry name" value="ATP-grasp fold, B domain"/>
    <property type="match status" value="1"/>
</dbReference>
<dbReference type="PROSITE" id="PS50975">
    <property type="entry name" value="ATP_GRASP"/>
    <property type="match status" value="1"/>
</dbReference>
<reference evidence="4" key="1">
    <citation type="submission" date="2015-12" db="EMBL/GenBank/DDBJ databases">
        <title>Complete genome sequences of two moderately thermophilic Paenibacillus species.</title>
        <authorList>
            <person name="Butler R.III."/>
            <person name="Wang J."/>
            <person name="Stark B.C."/>
            <person name="Pombert J.-F."/>
        </authorList>
    </citation>
    <scope>NUCLEOTIDE SEQUENCE [LARGE SCALE GENOMIC DNA]</scope>
    <source>
        <strain evidence="4">32O-Y</strain>
    </source>
</reference>
<keyword evidence="1" id="KW-0547">Nucleotide-binding</keyword>
<gene>
    <name evidence="3" type="ORF">IJ22_40200</name>
</gene>
<sequence length="281" mass="32415">MKRAIRRVSNKLTKTRVLRGNKSLRRRILATRRMDRDALYAMLQKYTMVYIKPCNGSQGKGVIRVERIPESSGNDSQDSIDVIDRKKRIKYRYQTGVRVHQFTNYRKAYRAILKETRGRPYLVQKGVRLLVHAGRPFDVRVMVQRNPKGRWKATGIVGRVAHPRKVVTNGSQGGTIYPVEVLLKVYTGKEKRKALMSKMKKIGVKAARQLSAAYPGMREIGADIALDRRLKPWIIEVNTNPDPCPFTKLKNRSMIRRIIRYAKGYGRTYKLRCTKSKQGVV</sequence>
<dbReference type="Proteomes" id="UP000061660">
    <property type="component" value="Chromosome"/>
</dbReference>
<keyword evidence="1" id="KW-0067">ATP-binding</keyword>
<name>A0A0U2WG67_9BACL</name>
<dbReference type="PANTHER" id="PTHR21621">
    <property type="entry name" value="RIBOSOMAL PROTEIN S6 MODIFICATION PROTEIN"/>
    <property type="match status" value="1"/>
</dbReference>
<dbReference type="GO" id="GO:0005524">
    <property type="term" value="F:ATP binding"/>
    <property type="evidence" value="ECO:0007669"/>
    <property type="project" value="UniProtKB-UniRule"/>
</dbReference>
<keyword evidence="4" id="KW-1185">Reference proteome</keyword>
<proteinExistence type="predicted"/>
<evidence type="ECO:0000256" key="1">
    <source>
        <dbReference type="PROSITE-ProRule" id="PRU00409"/>
    </source>
</evidence>
<dbReference type="GO" id="GO:0005737">
    <property type="term" value="C:cytoplasm"/>
    <property type="evidence" value="ECO:0007669"/>
    <property type="project" value="TreeGrafter"/>
</dbReference>
<feature type="domain" description="ATP-grasp" evidence="2">
    <location>
        <begin position="2"/>
        <end position="263"/>
    </location>
</feature>
<dbReference type="GO" id="GO:0009432">
    <property type="term" value="P:SOS response"/>
    <property type="evidence" value="ECO:0007669"/>
    <property type="project" value="TreeGrafter"/>
</dbReference>
<protein>
    <submittedName>
        <fullName evidence="3">Endospore coat-associated protein</fullName>
    </submittedName>
</protein>
<dbReference type="RefSeq" id="WP_062410022.1">
    <property type="nucleotide sequence ID" value="NZ_CP013652.1"/>
</dbReference>
<evidence type="ECO:0000259" key="2">
    <source>
        <dbReference type="PROSITE" id="PS50975"/>
    </source>
</evidence>
<dbReference type="PANTHER" id="PTHR21621:SF0">
    <property type="entry name" value="BETA-CITRYLGLUTAMATE SYNTHASE B-RELATED"/>
    <property type="match status" value="1"/>
</dbReference>
<dbReference type="InterPro" id="IPR011761">
    <property type="entry name" value="ATP-grasp"/>
</dbReference>
<organism evidence="3 4">
    <name type="scientific">Paenibacillus naphthalenovorans</name>
    <dbReference type="NCBI Taxonomy" id="162209"/>
    <lineage>
        <taxon>Bacteria</taxon>
        <taxon>Bacillati</taxon>
        <taxon>Bacillota</taxon>
        <taxon>Bacilli</taxon>
        <taxon>Bacillales</taxon>
        <taxon>Paenibacillaceae</taxon>
        <taxon>Paenibacillus</taxon>
    </lineage>
</organism>
<accession>A0A0U2WG67</accession>
<dbReference type="SUPFAM" id="SSF56059">
    <property type="entry name" value="Glutathione synthetase ATP-binding domain-like"/>
    <property type="match status" value="1"/>
</dbReference>
<dbReference type="GO" id="GO:0046872">
    <property type="term" value="F:metal ion binding"/>
    <property type="evidence" value="ECO:0007669"/>
    <property type="project" value="InterPro"/>
</dbReference>
<dbReference type="EMBL" id="CP013652">
    <property type="protein sequence ID" value="ALS24330.1"/>
    <property type="molecule type" value="Genomic_DNA"/>
</dbReference>
<dbReference type="KEGG" id="pnp:IJ22_40200"/>
<dbReference type="OrthoDB" id="7869153at2"/>
<dbReference type="STRING" id="162209.IJ22_40200"/>
<dbReference type="AlphaFoldDB" id="A0A0U2WG67"/>
<reference evidence="3 4" key="2">
    <citation type="journal article" date="2016" name="Genome Announc.">
        <title>Complete Genome Sequences of Two Interactive Moderate Thermophiles, Paenibacillus napthalenovorans 32O-Y and Paenibacillus sp. 32O-W.</title>
        <authorList>
            <person name="Butler R.R.III."/>
            <person name="Wang J."/>
            <person name="Stark B.C."/>
            <person name="Pombert J.F."/>
        </authorList>
    </citation>
    <scope>NUCLEOTIDE SEQUENCE [LARGE SCALE GENOMIC DNA]</scope>
    <source>
        <strain evidence="3 4">32O-Y</strain>
    </source>
</reference>
<dbReference type="PATRIC" id="fig|162209.4.peg.4266"/>
<evidence type="ECO:0000313" key="3">
    <source>
        <dbReference type="EMBL" id="ALS24330.1"/>
    </source>
</evidence>
<dbReference type="InterPro" id="IPR026838">
    <property type="entry name" value="YheC/D"/>
</dbReference>